<dbReference type="EC" id="2.7.1.148" evidence="6"/>
<feature type="active site" evidence="6">
    <location>
        <position position="138"/>
    </location>
</feature>
<dbReference type="GO" id="GO:0005524">
    <property type="term" value="F:ATP binding"/>
    <property type="evidence" value="ECO:0007669"/>
    <property type="project" value="UniProtKB-UniRule"/>
</dbReference>
<keyword evidence="6" id="KW-0414">Isoprene biosynthesis</keyword>
<keyword evidence="5 6" id="KW-0067">ATP-binding</keyword>
<keyword evidence="9" id="KW-1185">Reference proteome</keyword>
<proteinExistence type="inferred from homology"/>
<comment type="similarity">
    <text evidence="6">Belongs to the GHMP kinase family. IspE subfamily.</text>
</comment>
<evidence type="ECO:0000256" key="3">
    <source>
        <dbReference type="ARBA" id="ARBA00022741"/>
    </source>
</evidence>
<evidence type="ECO:0000313" key="8">
    <source>
        <dbReference type="EMBL" id="CBG40210.1"/>
    </source>
</evidence>
<dbReference type="InterPro" id="IPR004424">
    <property type="entry name" value="IspE"/>
</dbReference>
<gene>
    <name evidence="6 8" type="primary">ispE</name>
    <name evidence="8" type="ordered locus">HMU09530</name>
</gene>
<dbReference type="GO" id="GO:0050515">
    <property type="term" value="F:4-(cytidine 5'-diphospho)-2-C-methyl-D-erythritol kinase activity"/>
    <property type="evidence" value="ECO:0007669"/>
    <property type="project" value="UniProtKB-UniRule"/>
</dbReference>
<dbReference type="PIRSF" id="PIRSF010376">
    <property type="entry name" value="IspE"/>
    <property type="match status" value="1"/>
</dbReference>
<dbReference type="PANTHER" id="PTHR43527">
    <property type="entry name" value="4-DIPHOSPHOCYTIDYL-2-C-METHYL-D-ERYTHRITOL KINASE, CHLOROPLASTIC"/>
    <property type="match status" value="1"/>
</dbReference>
<evidence type="ECO:0000256" key="4">
    <source>
        <dbReference type="ARBA" id="ARBA00022777"/>
    </source>
</evidence>
<comment type="pathway">
    <text evidence="6">Isoprenoid biosynthesis; isopentenyl diphosphate biosynthesis via DXP pathway; isopentenyl diphosphate from 1-deoxy-D-xylulose 5-phosphate: step 3/6.</text>
</comment>
<evidence type="ECO:0000313" key="9">
    <source>
        <dbReference type="Proteomes" id="UP000001522"/>
    </source>
</evidence>
<dbReference type="EMBL" id="FN555004">
    <property type="protein sequence ID" value="CBG40210.1"/>
    <property type="molecule type" value="Genomic_DNA"/>
</dbReference>
<dbReference type="AlphaFoldDB" id="D3UI87"/>
<dbReference type="SUPFAM" id="SSF54211">
    <property type="entry name" value="Ribosomal protein S5 domain 2-like"/>
    <property type="match status" value="1"/>
</dbReference>
<evidence type="ECO:0000256" key="5">
    <source>
        <dbReference type="ARBA" id="ARBA00022840"/>
    </source>
</evidence>
<reference evidence="8 9" key="1">
    <citation type="journal article" date="2010" name="BMC Genomics">
        <title>Comparative genomics and proteomics of Helicobacter mustelae, an ulcerogenic and carcinogenic gastric pathogen.</title>
        <authorList>
            <person name="O'Toole P.W."/>
            <person name="Snelling W.J."/>
            <person name="Canchaya C."/>
            <person name="Forde B.M."/>
            <person name="Hardie K.R."/>
            <person name="Josenhans C."/>
            <person name="Graham R.L.J."/>
            <person name="McMullan G."/>
            <person name="Parkhill J."/>
            <person name="Belda E."/>
            <person name="Bentley S.D."/>
        </authorList>
    </citation>
    <scope>NUCLEOTIDE SEQUENCE [LARGE SCALE GENOMIC DNA]</scope>
    <source>
        <strain evidence="9">ATCC 43772 / LMG 18044 / NCTC 12198 / 12198</strain>
    </source>
</reference>
<dbReference type="GO" id="GO:0019288">
    <property type="term" value="P:isopentenyl diphosphate biosynthetic process, methylerythritol 4-phosphate pathway"/>
    <property type="evidence" value="ECO:0007669"/>
    <property type="project" value="UniProtKB-UniRule"/>
</dbReference>
<evidence type="ECO:0000256" key="6">
    <source>
        <dbReference type="HAMAP-Rule" id="MF_00061"/>
    </source>
</evidence>
<feature type="binding site" evidence="6">
    <location>
        <begin position="97"/>
        <end position="107"/>
    </location>
    <ligand>
        <name>ATP</name>
        <dbReference type="ChEBI" id="CHEBI:30616"/>
    </ligand>
</feature>
<comment type="catalytic activity">
    <reaction evidence="6">
        <text>4-CDP-2-C-methyl-D-erythritol + ATP = 4-CDP-2-C-methyl-D-erythritol 2-phosphate + ADP + H(+)</text>
        <dbReference type="Rhea" id="RHEA:18437"/>
        <dbReference type="ChEBI" id="CHEBI:15378"/>
        <dbReference type="ChEBI" id="CHEBI:30616"/>
        <dbReference type="ChEBI" id="CHEBI:57823"/>
        <dbReference type="ChEBI" id="CHEBI:57919"/>
        <dbReference type="ChEBI" id="CHEBI:456216"/>
        <dbReference type="EC" id="2.7.1.148"/>
    </reaction>
</comment>
<keyword evidence="3 6" id="KW-0547">Nucleotide-binding</keyword>
<dbReference type="Proteomes" id="UP000001522">
    <property type="component" value="Chromosome"/>
</dbReference>
<comment type="function">
    <text evidence="6">Catalyzes the phosphorylation of the position 2 hydroxy group of 4-diphosphocytidyl-2C-methyl-D-erythritol.</text>
</comment>
<dbReference type="GO" id="GO:0016114">
    <property type="term" value="P:terpenoid biosynthetic process"/>
    <property type="evidence" value="ECO:0007669"/>
    <property type="project" value="UniProtKB-UniRule"/>
</dbReference>
<feature type="domain" description="GHMP kinase N-terminal" evidence="7">
    <location>
        <begin position="76"/>
        <end position="145"/>
    </location>
</feature>
<dbReference type="KEGG" id="hms:HMU09530"/>
<dbReference type="Gene3D" id="3.30.230.10">
    <property type="match status" value="1"/>
</dbReference>
<dbReference type="NCBIfam" id="TIGR00154">
    <property type="entry name" value="ispE"/>
    <property type="match status" value="1"/>
</dbReference>
<evidence type="ECO:0000259" key="7">
    <source>
        <dbReference type="Pfam" id="PF00288"/>
    </source>
</evidence>
<dbReference type="UniPathway" id="UPA00056">
    <property type="reaction ID" value="UER00094"/>
</dbReference>
<accession>D3UI87</accession>
<dbReference type="InterPro" id="IPR014721">
    <property type="entry name" value="Ribsml_uS5_D2-typ_fold_subgr"/>
</dbReference>
<dbReference type="InterPro" id="IPR020568">
    <property type="entry name" value="Ribosomal_Su5_D2-typ_SF"/>
</dbReference>
<dbReference type="InterPro" id="IPR036554">
    <property type="entry name" value="GHMP_kinase_C_sf"/>
</dbReference>
<dbReference type="Gene3D" id="3.30.70.890">
    <property type="entry name" value="GHMP kinase, C-terminal domain"/>
    <property type="match status" value="1"/>
</dbReference>
<sequence length="277" mass="30947">MILDVFPKVNVFLKILGQDVLGYHHLVSRFCLVQGGLRDVMEVREGSGFALRGNFDCEIQQNTIYKAIISLKMMLSTQNKDARILDFLEIEVEKNIPTKAGLGGGSADAGVLLHALNRAYFDLRPEQLLCVAREVGADVSFFAMGCGSANVSGIGDCVMVYEEEELDFEIFTPEFSCETKRVYQAYDTWQKSQKHGIKKSSVEKSMIKDSKELSDIKSREILESFTRTSLNDLLAPALSEYPGLAEIEAGLGREWFFSGSGSSFFRIRRSDAHHCTQ</sequence>
<dbReference type="SUPFAM" id="SSF55060">
    <property type="entry name" value="GHMP Kinase, C-terminal domain"/>
    <property type="match status" value="1"/>
</dbReference>
<dbReference type="HAMAP" id="MF_00061">
    <property type="entry name" value="IspE"/>
    <property type="match status" value="1"/>
</dbReference>
<dbReference type="NCBIfam" id="NF003216">
    <property type="entry name" value="PRK04181.1"/>
    <property type="match status" value="1"/>
</dbReference>
<evidence type="ECO:0000256" key="2">
    <source>
        <dbReference type="ARBA" id="ARBA00022679"/>
    </source>
</evidence>
<protein>
    <recommendedName>
        <fullName evidence="1 6">4-diphosphocytidyl-2-C-methyl-D-erythritol kinase</fullName>
        <shortName evidence="6">CMK</shortName>
        <ecNumber evidence="6">2.7.1.148</ecNumber>
    </recommendedName>
    <alternativeName>
        <fullName evidence="6">4-(cytidine-5'-diphospho)-2-C-methyl-D-erythritol kinase</fullName>
    </alternativeName>
</protein>
<dbReference type="STRING" id="679897.HMU09530"/>
<keyword evidence="2 6" id="KW-0808">Transferase</keyword>
<name>D3UI87_HELM1</name>
<dbReference type="eggNOG" id="COG1947">
    <property type="taxonomic scope" value="Bacteria"/>
</dbReference>
<dbReference type="Pfam" id="PF00288">
    <property type="entry name" value="GHMP_kinases_N"/>
    <property type="match status" value="1"/>
</dbReference>
<organism evidence="8 9">
    <name type="scientific">Helicobacter mustelae (strain ATCC 43772 / CCUG 25715 / CIP 103759 / LMG 18044 / NCTC 12198 / R85-136P)</name>
    <name type="common">Campylobacter mustelae</name>
    <dbReference type="NCBI Taxonomy" id="679897"/>
    <lineage>
        <taxon>Bacteria</taxon>
        <taxon>Pseudomonadati</taxon>
        <taxon>Campylobacterota</taxon>
        <taxon>Epsilonproteobacteria</taxon>
        <taxon>Campylobacterales</taxon>
        <taxon>Helicobacteraceae</taxon>
        <taxon>Helicobacter</taxon>
    </lineage>
</organism>
<dbReference type="RefSeq" id="WP_013023282.1">
    <property type="nucleotide sequence ID" value="NC_013949.1"/>
</dbReference>
<evidence type="ECO:0000256" key="1">
    <source>
        <dbReference type="ARBA" id="ARBA00017473"/>
    </source>
</evidence>
<dbReference type="PANTHER" id="PTHR43527:SF2">
    <property type="entry name" value="4-DIPHOSPHOCYTIDYL-2-C-METHYL-D-ERYTHRITOL KINASE, CHLOROPLASTIC"/>
    <property type="match status" value="1"/>
</dbReference>
<dbReference type="HOGENOM" id="CLU_053057_2_2_7"/>
<dbReference type="InterPro" id="IPR006204">
    <property type="entry name" value="GHMP_kinase_N_dom"/>
</dbReference>
<keyword evidence="4 6" id="KW-0418">Kinase</keyword>
<feature type="active site" evidence="6">
    <location>
        <position position="8"/>
    </location>
</feature>